<feature type="signal peptide" evidence="1">
    <location>
        <begin position="1"/>
        <end position="35"/>
    </location>
</feature>
<protein>
    <submittedName>
        <fullName evidence="2">Uncharacterized protein</fullName>
    </submittedName>
</protein>
<dbReference type="RefSeq" id="WP_119933677.1">
    <property type="nucleotide sequence ID" value="NZ_JAAVUN010000035.1"/>
</dbReference>
<accession>A0A846TUV6</accession>
<sequence>MSPRHTSSTPTLAVSGARASALLAAAALISVPVAAATPSQAEVIPNAIDSVQTQGTVRV</sequence>
<comment type="caution">
    <text evidence="2">The sequence shown here is derived from an EMBL/GenBank/DDBJ whole genome shotgun (WGS) entry which is preliminary data.</text>
</comment>
<evidence type="ECO:0000256" key="1">
    <source>
        <dbReference type="SAM" id="SignalP"/>
    </source>
</evidence>
<dbReference type="Proteomes" id="UP000521379">
    <property type="component" value="Unassembled WGS sequence"/>
</dbReference>
<evidence type="ECO:0000313" key="2">
    <source>
        <dbReference type="EMBL" id="NKE10639.1"/>
    </source>
</evidence>
<keyword evidence="3" id="KW-1185">Reference proteome</keyword>
<organism evidence="2 3">
    <name type="scientific">Kocuria subflava</name>
    <dbReference type="NCBI Taxonomy" id="1736139"/>
    <lineage>
        <taxon>Bacteria</taxon>
        <taxon>Bacillati</taxon>
        <taxon>Actinomycetota</taxon>
        <taxon>Actinomycetes</taxon>
        <taxon>Micrococcales</taxon>
        <taxon>Micrococcaceae</taxon>
        <taxon>Kocuria</taxon>
    </lineage>
</organism>
<name>A0A846TUV6_9MICC</name>
<feature type="chain" id="PRO_5038984425" evidence="1">
    <location>
        <begin position="36"/>
        <end position="59"/>
    </location>
</feature>
<proteinExistence type="predicted"/>
<dbReference type="AlphaFoldDB" id="A0A846TUV6"/>
<keyword evidence="1" id="KW-0732">Signal</keyword>
<evidence type="ECO:0000313" key="3">
    <source>
        <dbReference type="Proteomes" id="UP000521379"/>
    </source>
</evidence>
<reference evidence="2 3" key="1">
    <citation type="submission" date="2020-02" db="EMBL/GenBank/DDBJ databases">
        <authorList>
            <person name="Sun Q."/>
        </authorList>
    </citation>
    <scope>NUCLEOTIDE SEQUENCE [LARGE SCALE GENOMIC DNA]</scope>
    <source>
        <strain evidence="2 3">YIM 13062</strain>
    </source>
</reference>
<gene>
    <name evidence="2" type="ORF">GTW58_12015</name>
</gene>
<dbReference type="EMBL" id="JAAVUN010000035">
    <property type="protein sequence ID" value="NKE10639.1"/>
    <property type="molecule type" value="Genomic_DNA"/>
</dbReference>